<sequence length="137" mass="15051">MAQSSESPEFPASGTRCPCSSGLTFGECCGRWLLGGAAAPTAVQLMRSRYTAFAVGDADHLLATWHPSTAPASLELDRTIRWMRLDVERTERGGPLDHAGVVEFTAHYRHDGERGAQHEVSRFVREGGRWFYLGALD</sequence>
<dbReference type="Gene3D" id="3.10.450.50">
    <property type="match status" value="1"/>
</dbReference>
<dbReference type="InterPro" id="IPR048469">
    <property type="entry name" value="YchJ-like_M"/>
</dbReference>
<gene>
    <name evidence="4" type="ORF">BJ978_002343</name>
</gene>
<reference evidence="4" key="1">
    <citation type="submission" date="2022-06" db="EMBL/GenBank/DDBJ databases">
        <title>Sequencing the genomes of 1000 actinobacteria strains.</title>
        <authorList>
            <person name="Klenk H.-P."/>
        </authorList>
    </citation>
    <scope>NUCLEOTIDE SEQUENCE</scope>
    <source>
        <strain evidence="4">DSM 22016</strain>
    </source>
</reference>
<dbReference type="EMBL" id="JAMZDY010000001">
    <property type="protein sequence ID" value="MCP2371667.1"/>
    <property type="molecule type" value="Genomic_DNA"/>
</dbReference>
<dbReference type="Pfam" id="PF02810">
    <property type="entry name" value="SEC-C"/>
    <property type="match status" value="1"/>
</dbReference>
<dbReference type="HAMAP" id="MF_00612">
    <property type="entry name" value="UPF0225"/>
    <property type="match status" value="1"/>
</dbReference>
<keyword evidence="5" id="KW-1185">Reference proteome</keyword>
<name>A0A9X2KFF2_9MICO</name>
<organism evidence="4 5">
    <name type="scientific">Agromyces terreus</name>
    <dbReference type="NCBI Taxonomy" id="424795"/>
    <lineage>
        <taxon>Bacteria</taxon>
        <taxon>Bacillati</taxon>
        <taxon>Actinomycetota</taxon>
        <taxon>Actinomycetes</taxon>
        <taxon>Micrococcales</taxon>
        <taxon>Microbacteriaceae</taxon>
        <taxon>Agromyces</taxon>
    </lineage>
</organism>
<dbReference type="Proteomes" id="UP001139722">
    <property type="component" value="Unassembled WGS sequence"/>
</dbReference>
<protein>
    <recommendedName>
        <fullName evidence="2">UPF0225 protein BJ978_002343</fullName>
    </recommendedName>
</protein>
<dbReference type="InterPro" id="IPR004027">
    <property type="entry name" value="SEC_C_motif"/>
</dbReference>
<dbReference type="InterPro" id="IPR032710">
    <property type="entry name" value="NTF2-like_dom_sf"/>
</dbReference>
<evidence type="ECO:0000313" key="4">
    <source>
        <dbReference type="EMBL" id="MCP2371667.1"/>
    </source>
</evidence>
<evidence type="ECO:0000259" key="3">
    <source>
        <dbReference type="Pfam" id="PF17775"/>
    </source>
</evidence>
<dbReference type="SUPFAM" id="SSF54427">
    <property type="entry name" value="NTF2-like"/>
    <property type="match status" value="1"/>
</dbReference>
<dbReference type="InterPro" id="IPR023006">
    <property type="entry name" value="YchJ-like"/>
</dbReference>
<accession>A0A9X2KFF2</accession>
<comment type="similarity">
    <text evidence="1 2">Belongs to the UPF0225 family.</text>
</comment>
<dbReference type="Pfam" id="PF17775">
    <property type="entry name" value="YchJ_M-like"/>
    <property type="match status" value="1"/>
</dbReference>
<proteinExistence type="inferred from homology"/>
<comment type="caution">
    <text evidence="4">The sequence shown here is derived from an EMBL/GenBank/DDBJ whole genome shotgun (WGS) entry which is preliminary data.</text>
</comment>
<dbReference type="AlphaFoldDB" id="A0A9X2KFF2"/>
<feature type="domain" description="YchJ-like middle NTF2-like" evidence="3">
    <location>
        <begin position="41"/>
        <end position="134"/>
    </location>
</feature>
<evidence type="ECO:0000313" key="5">
    <source>
        <dbReference type="Proteomes" id="UP001139722"/>
    </source>
</evidence>
<evidence type="ECO:0000256" key="1">
    <source>
        <dbReference type="ARBA" id="ARBA00010839"/>
    </source>
</evidence>
<dbReference type="RefSeq" id="WP_157000053.1">
    <property type="nucleotide sequence ID" value="NZ_BAAANU010000019.1"/>
</dbReference>
<evidence type="ECO:0000256" key="2">
    <source>
        <dbReference type="HAMAP-Rule" id="MF_00612"/>
    </source>
</evidence>
<dbReference type="OrthoDB" id="21421at2"/>